<gene>
    <name evidence="4" type="ORF">HYZ11_16990</name>
</gene>
<evidence type="ECO:0000313" key="4">
    <source>
        <dbReference type="EMBL" id="MBI3129307.1"/>
    </source>
</evidence>
<dbReference type="InterPro" id="IPR052562">
    <property type="entry name" value="Ketohexokinase-related"/>
</dbReference>
<dbReference type="InterPro" id="IPR002173">
    <property type="entry name" value="Carboh/pur_kinase_PfkB_CS"/>
</dbReference>
<keyword evidence="2" id="KW-0418">Kinase</keyword>
<dbReference type="Pfam" id="PF00294">
    <property type="entry name" value="PfkB"/>
    <property type="match status" value="1"/>
</dbReference>
<evidence type="ECO:0000259" key="3">
    <source>
        <dbReference type="Pfam" id="PF00294"/>
    </source>
</evidence>
<dbReference type="InterPro" id="IPR011611">
    <property type="entry name" value="PfkB_dom"/>
</dbReference>
<name>A0A932I1J9_UNCTE</name>
<dbReference type="AlphaFoldDB" id="A0A932I1J9"/>
<dbReference type="PROSITE" id="PS00584">
    <property type="entry name" value="PFKB_KINASES_2"/>
    <property type="match status" value="1"/>
</dbReference>
<evidence type="ECO:0000313" key="5">
    <source>
        <dbReference type="Proteomes" id="UP000782312"/>
    </source>
</evidence>
<dbReference type="EMBL" id="JACPUR010000040">
    <property type="protein sequence ID" value="MBI3129307.1"/>
    <property type="molecule type" value="Genomic_DNA"/>
</dbReference>
<accession>A0A932I1J9</accession>
<evidence type="ECO:0000256" key="2">
    <source>
        <dbReference type="ARBA" id="ARBA00022777"/>
    </source>
</evidence>
<feature type="domain" description="Carbohydrate kinase PfkB" evidence="3">
    <location>
        <begin position="11"/>
        <end position="293"/>
    </location>
</feature>
<proteinExistence type="predicted"/>
<protein>
    <submittedName>
        <fullName evidence="4">Ribokinase</fullName>
    </submittedName>
</protein>
<dbReference type="PANTHER" id="PTHR42774:SF3">
    <property type="entry name" value="KETOHEXOKINASE"/>
    <property type="match status" value="1"/>
</dbReference>
<comment type="caution">
    <text evidence="4">The sequence shown here is derived from an EMBL/GenBank/DDBJ whole genome shotgun (WGS) entry which is preliminary data.</text>
</comment>
<dbReference type="SUPFAM" id="SSF53613">
    <property type="entry name" value="Ribokinase-like"/>
    <property type="match status" value="1"/>
</dbReference>
<reference evidence="4" key="1">
    <citation type="submission" date="2020-07" db="EMBL/GenBank/DDBJ databases">
        <title>Huge and variable diversity of episymbiotic CPR bacteria and DPANN archaea in groundwater ecosystems.</title>
        <authorList>
            <person name="He C.Y."/>
            <person name="Keren R."/>
            <person name="Whittaker M."/>
            <person name="Farag I.F."/>
            <person name="Doudna J."/>
            <person name="Cate J.H.D."/>
            <person name="Banfield J.F."/>
        </authorList>
    </citation>
    <scope>NUCLEOTIDE SEQUENCE</scope>
    <source>
        <strain evidence="4">NC_groundwater_763_Ag_S-0.2um_68_21</strain>
    </source>
</reference>
<dbReference type="PANTHER" id="PTHR42774">
    <property type="entry name" value="PHOSPHOTRANSFERASE SYSTEM TRANSPORT PROTEIN"/>
    <property type="match status" value="1"/>
</dbReference>
<dbReference type="GO" id="GO:0016301">
    <property type="term" value="F:kinase activity"/>
    <property type="evidence" value="ECO:0007669"/>
    <property type="project" value="UniProtKB-KW"/>
</dbReference>
<dbReference type="Proteomes" id="UP000782312">
    <property type="component" value="Unassembled WGS sequence"/>
</dbReference>
<evidence type="ECO:0000256" key="1">
    <source>
        <dbReference type="ARBA" id="ARBA00022679"/>
    </source>
</evidence>
<keyword evidence="1" id="KW-0808">Transferase</keyword>
<dbReference type="InterPro" id="IPR029056">
    <property type="entry name" value="Ribokinase-like"/>
</dbReference>
<dbReference type="Gene3D" id="3.40.1190.20">
    <property type="match status" value="1"/>
</dbReference>
<sequence length="310" mass="33392">MRGKRFDAVGIGLNSADLLCVVERHPLFNTKGPLLEVSRQGGGQAATAMAALARLGLRTAYIGAVGDDEEGRFSLQSLREEGVDVEGVALQPGRASQFAVILVQRGGPSAERGGRTILWRREVALRPEDVREDIVRSSRLLHVDGHNLEAELRAAEWAREEGIPVSFDAERALPGTEALVRMTDYLVASEDFPQAFTGEASLEEALRAIRRLGPRVAAATLGESGALAFDGERFHRSPAFEVEAVDTTGAGDVFHAGLIYGVLQGHPLPRTLRFANALAAMSCRALGGRAALPRLGEVEAFMRQARSYPE</sequence>
<organism evidence="4 5">
    <name type="scientific">Tectimicrobiota bacterium</name>
    <dbReference type="NCBI Taxonomy" id="2528274"/>
    <lineage>
        <taxon>Bacteria</taxon>
        <taxon>Pseudomonadati</taxon>
        <taxon>Nitrospinota/Tectimicrobiota group</taxon>
        <taxon>Candidatus Tectimicrobiota</taxon>
    </lineage>
</organism>